<evidence type="ECO:0000313" key="1">
    <source>
        <dbReference type="EMBL" id="GAH82164.1"/>
    </source>
</evidence>
<feature type="non-terminal residue" evidence="1">
    <location>
        <position position="1"/>
    </location>
</feature>
<accession>X1JV63</accession>
<organism evidence="1">
    <name type="scientific">marine sediment metagenome</name>
    <dbReference type="NCBI Taxonomy" id="412755"/>
    <lineage>
        <taxon>unclassified sequences</taxon>
        <taxon>metagenomes</taxon>
        <taxon>ecological metagenomes</taxon>
    </lineage>
</organism>
<reference evidence="1" key="1">
    <citation type="journal article" date="2014" name="Front. Microbiol.">
        <title>High frequency of phylogenetically diverse reductive dehalogenase-homologous genes in deep subseafloor sedimentary metagenomes.</title>
        <authorList>
            <person name="Kawai M."/>
            <person name="Futagami T."/>
            <person name="Toyoda A."/>
            <person name="Takaki Y."/>
            <person name="Nishi S."/>
            <person name="Hori S."/>
            <person name="Arai W."/>
            <person name="Tsubouchi T."/>
            <person name="Morono Y."/>
            <person name="Uchiyama I."/>
            <person name="Ito T."/>
            <person name="Fujiyama A."/>
            <person name="Inagaki F."/>
            <person name="Takami H."/>
        </authorList>
    </citation>
    <scope>NUCLEOTIDE SEQUENCE</scope>
    <source>
        <strain evidence="1">Expedition CK06-06</strain>
    </source>
</reference>
<feature type="non-terminal residue" evidence="1">
    <location>
        <position position="229"/>
    </location>
</feature>
<gene>
    <name evidence="1" type="ORF">S03H2_63105</name>
</gene>
<dbReference type="EMBL" id="BARU01040855">
    <property type="protein sequence ID" value="GAH82164.1"/>
    <property type="molecule type" value="Genomic_DNA"/>
</dbReference>
<protein>
    <submittedName>
        <fullName evidence="1">Uncharacterized protein</fullName>
    </submittedName>
</protein>
<name>X1JV63_9ZZZZ</name>
<dbReference type="AlphaFoldDB" id="X1JV63"/>
<comment type="caution">
    <text evidence="1">The sequence shown here is derived from an EMBL/GenBank/DDBJ whole genome shotgun (WGS) entry which is preliminary data.</text>
</comment>
<proteinExistence type="predicted"/>
<sequence length="229" mass="26855">IGNTDKLNLSNYFIVIKSNNSKEVYSLVTLPWFDYGDDLETEHQLKTTLDYGKNWTNAKEVIDYSISPYTSGQLDASLFILNVTRGYMPSDFNMSGNYNLTIQNMPLIDYEITADPYNESSYLTWGLGQWIHNFSTPIEDDPSNNFRIDLIWNKTNIKGFQFNVTYSVNAYWIENASTAYNVYYNSNPEWIFNYTKDSSNPNFNYWDFYEFWFVYPDFLNAQNLTKPNG</sequence>